<dbReference type="HOGENOM" id="CLU_039751_1_0_1"/>
<dbReference type="InParanoid" id="A0A0C9ZW17"/>
<evidence type="ECO:0000313" key="3">
    <source>
        <dbReference type="Proteomes" id="UP000054485"/>
    </source>
</evidence>
<feature type="compositionally biased region" description="Pro residues" evidence="1">
    <location>
        <begin position="23"/>
        <end position="34"/>
    </location>
</feature>
<dbReference type="EMBL" id="KN835906">
    <property type="protein sequence ID" value="KIK33606.1"/>
    <property type="molecule type" value="Genomic_DNA"/>
</dbReference>
<reference evidence="3" key="2">
    <citation type="submission" date="2015-01" db="EMBL/GenBank/DDBJ databases">
        <title>Evolutionary Origins and Diversification of the Mycorrhizal Mutualists.</title>
        <authorList>
            <consortium name="DOE Joint Genome Institute"/>
            <consortium name="Mycorrhizal Genomics Consortium"/>
            <person name="Kohler A."/>
            <person name="Kuo A."/>
            <person name="Nagy L.G."/>
            <person name="Floudas D."/>
            <person name="Copeland A."/>
            <person name="Barry K.W."/>
            <person name="Cichocki N."/>
            <person name="Veneault-Fourrey C."/>
            <person name="LaButti K."/>
            <person name="Lindquist E.A."/>
            <person name="Lipzen A."/>
            <person name="Lundell T."/>
            <person name="Morin E."/>
            <person name="Murat C."/>
            <person name="Riley R."/>
            <person name="Ohm R."/>
            <person name="Sun H."/>
            <person name="Tunlid A."/>
            <person name="Henrissat B."/>
            <person name="Grigoriev I.V."/>
            <person name="Hibbett D.S."/>
            <person name="Martin F."/>
        </authorList>
    </citation>
    <scope>NUCLEOTIDE SEQUENCE [LARGE SCALE GENOMIC DNA]</scope>
    <source>
        <strain evidence="3">UH-Slu-Lm8-n1</strain>
    </source>
</reference>
<protein>
    <submittedName>
        <fullName evidence="2">Uncharacterized protein</fullName>
    </submittedName>
</protein>
<feature type="region of interest" description="Disordered" evidence="1">
    <location>
        <begin position="314"/>
        <end position="341"/>
    </location>
</feature>
<sequence length="341" mass="38355">MSTPPTHHMNTDSRASKRTRPVSPTPESPRPPNDSAPTVTADTTPCSNANKRQNIEKPIQKQAKKNQWEFLQSDSPAPQESSGWYQPSIALNTPTHSLFPVPQLGESTWQNVSQVLKEKWPQKEGAKAWVRTYRAKHEHNAQNTVIKLKDIITKIIGESDAETLVPLPTYTFTLENFSFPDSDATNKEIAEIVKDTIHSNPDVMHQGFELESRPLQINQGNGLERLLQFPPSPPAFMLKQYFNWTNLMRTFFYISEDYGYGTARQDAQFVCMGCLCPFQKLLGWFVPSAQENKDNSNTTLDNRLMFSHGRGAFIGGNSHGGRGTTRGHTRGNTKRGRGKPN</sequence>
<reference evidence="2 3" key="1">
    <citation type="submission" date="2014-04" db="EMBL/GenBank/DDBJ databases">
        <authorList>
            <consortium name="DOE Joint Genome Institute"/>
            <person name="Kuo A."/>
            <person name="Ruytinx J."/>
            <person name="Rineau F."/>
            <person name="Colpaert J."/>
            <person name="Kohler A."/>
            <person name="Nagy L.G."/>
            <person name="Floudas D."/>
            <person name="Copeland A."/>
            <person name="Barry K.W."/>
            <person name="Cichocki N."/>
            <person name="Veneault-Fourrey C."/>
            <person name="LaButti K."/>
            <person name="Lindquist E.A."/>
            <person name="Lipzen A."/>
            <person name="Lundell T."/>
            <person name="Morin E."/>
            <person name="Murat C."/>
            <person name="Sun H."/>
            <person name="Tunlid A."/>
            <person name="Henrissat B."/>
            <person name="Grigoriev I.V."/>
            <person name="Hibbett D.S."/>
            <person name="Martin F."/>
            <person name="Nordberg H.P."/>
            <person name="Cantor M.N."/>
            <person name="Hua S.X."/>
        </authorList>
    </citation>
    <scope>NUCLEOTIDE SEQUENCE [LARGE SCALE GENOMIC DNA]</scope>
    <source>
        <strain evidence="2 3">UH-Slu-Lm8-n1</strain>
    </source>
</reference>
<feature type="region of interest" description="Disordered" evidence="1">
    <location>
        <begin position="1"/>
        <end position="66"/>
    </location>
</feature>
<proteinExistence type="predicted"/>
<evidence type="ECO:0000256" key="1">
    <source>
        <dbReference type="SAM" id="MobiDB-lite"/>
    </source>
</evidence>
<dbReference type="AlphaFoldDB" id="A0A0C9ZW17"/>
<feature type="compositionally biased region" description="Polar residues" evidence="1">
    <location>
        <begin position="35"/>
        <end position="52"/>
    </location>
</feature>
<accession>A0A0C9ZW17</accession>
<evidence type="ECO:0000313" key="2">
    <source>
        <dbReference type="EMBL" id="KIK33606.1"/>
    </source>
</evidence>
<dbReference type="Proteomes" id="UP000054485">
    <property type="component" value="Unassembled WGS sequence"/>
</dbReference>
<gene>
    <name evidence="2" type="ORF">CY34DRAFT_110588</name>
</gene>
<feature type="compositionally biased region" description="Basic residues" evidence="1">
    <location>
        <begin position="325"/>
        <end position="341"/>
    </location>
</feature>
<dbReference type="OrthoDB" id="2665632at2759"/>
<organism evidence="2 3">
    <name type="scientific">Suillus luteus UH-Slu-Lm8-n1</name>
    <dbReference type="NCBI Taxonomy" id="930992"/>
    <lineage>
        <taxon>Eukaryota</taxon>
        <taxon>Fungi</taxon>
        <taxon>Dikarya</taxon>
        <taxon>Basidiomycota</taxon>
        <taxon>Agaricomycotina</taxon>
        <taxon>Agaricomycetes</taxon>
        <taxon>Agaricomycetidae</taxon>
        <taxon>Boletales</taxon>
        <taxon>Suillineae</taxon>
        <taxon>Suillaceae</taxon>
        <taxon>Suillus</taxon>
    </lineage>
</organism>
<keyword evidence="3" id="KW-1185">Reference proteome</keyword>
<dbReference type="STRING" id="930992.A0A0C9ZW17"/>
<feature type="compositionally biased region" description="Gly residues" evidence="1">
    <location>
        <begin position="314"/>
        <end position="324"/>
    </location>
</feature>
<name>A0A0C9ZW17_9AGAM</name>